<name>A0A1C4FD25_BACCE</name>
<reference evidence="2 3" key="1">
    <citation type="submission" date="2016-11" db="EMBL/GenBank/DDBJ databases">
        <title>Identification of Bacillus cereus isolated from egg-white.</title>
        <authorList>
            <person name="Soni A."/>
            <person name="Oey I."/>
            <person name="Silcock P."/>
            <person name="Bremer P."/>
        </authorList>
    </citation>
    <scope>NUCLEOTIDE SEQUENCE [LARGE SCALE GENOMIC DNA]</scope>
    <source>
        <strain evidence="2 3">NZAS03</strain>
    </source>
</reference>
<protein>
    <submittedName>
        <fullName evidence="2">Uncharacterized protein</fullName>
    </submittedName>
</protein>
<evidence type="ECO:0000256" key="1">
    <source>
        <dbReference type="SAM" id="SignalP"/>
    </source>
</evidence>
<dbReference type="Proteomes" id="UP000186535">
    <property type="component" value="Unassembled WGS sequence"/>
</dbReference>
<keyword evidence="1" id="KW-0732">Signal</keyword>
<dbReference type="AlphaFoldDB" id="A0A1C4FD25"/>
<feature type="signal peptide" evidence="1">
    <location>
        <begin position="1"/>
        <end position="28"/>
    </location>
</feature>
<organism evidence="2 3">
    <name type="scientific">Bacillus cereus</name>
    <dbReference type="NCBI Taxonomy" id="1396"/>
    <lineage>
        <taxon>Bacteria</taxon>
        <taxon>Bacillati</taxon>
        <taxon>Bacillota</taxon>
        <taxon>Bacilli</taxon>
        <taxon>Bacillales</taxon>
        <taxon>Bacillaceae</taxon>
        <taxon>Bacillus</taxon>
        <taxon>Bacillus cereus group</taxon>
    </lineage>
</organism>
<evidence type="ECO:0000313" key="3">
    <source>
        <dbReference type="Proteomes" id="UP000186535"/>
    </source>
</evidence>
<sequence>MKNKKLFLLSIVALFSLNLMFAPTFASADTIKEVQNFEEPITITNTSETEEEILSVTEFNTDETKDFSNLTIEEANKLNDADYMEYQMQKGNYTVDENGAIVITDNRPQVNDKSGKQQAGCVACVSQWKVYKTGGTSTVYGSWKTIASGWGPGSLGKTVSETRSNSYSGTLSASKSAVNGAVGFDITQSTTKSVHYSGNIASGKQGYLQTRPAYTQHTVKQDLYRAGKYISTTYIYPKKYVWTDHRIGY</sequence>
<evidence type="ECO:0000313" key="2">
    <source>
        <dbReference type="EMBL" id="OKA38824.1"/>
    </source>
</evidence>
<dbReference type="RefSeq" id="WP_073517048.1">
    <property type="nucleotide sequence ID" value="NZ_MPOM01000007.1"/>
</dbReference>
<comment type="caution">
    <text evidence="2">The sequence shown here is derived from an EMBL/GenBank/DDBJ whole genome shotgun (WGS) entry which is preliminary data.</text>
</comment>
<dbReference type="EMBL" id="MPON01000002">
    <property type="protein sequence ID" value="OKA38824.1"/>
    <property type="molecule type" value="Genomic_DNA"/>
</dbReference>
<proteinExistence type="predicted"/>
<gene>
    <name evidence="2" type="ORF">BJR07_13040</name>
</gene>
<accession>A0A1C4FD25</accession>
<feature type="chain" id="PRO_5030026178" evidence="1">
    <location>
        <begin position="29"/>
        <end position="249"/>
    </location>
</feature>